<reference evidence="2 3" key="2">
    <citation type="submission" date="2018-11" db="EMBL/GenBank/DDBJ databases">
        <authorList>
            <consortium name="Pathogen Informatics"/>
        </authorList>
    </citation>
    <scope>NUCLEOTIDE SEQUENCE [LARGE SCALE GENOMIC DNA]</scope>
    <source>
        <strain evidence="2 3">Egypt</strain>
    </source>
</reference>
<evidence type="ECO:0000256" key="1">
    <source>
        <dbReference type="SAM" id="MobiDB-lite"/>
    </source>
</evidence>
<feature type="compositionally biased region" description="Gly residues" evidence="1">
    <location>
        <begin position="18"/>
        <end position="28"/>
    </location>
</feature>
<feature type="region of interest" description="Disordered" evidence="1">
    <location>
        <begin position="1"/>
        <end position="29"/>
    </location>
</feature>
<dbReference type="AlphaFoldDB" id="A0A183AIB7"/>
<dbReference type="Proteomes" id="UP000272942">
    <property type="component" value="Unassembled WGS sequence"/>
</dbReference>
<keyword evidence="3" id="KW-1185">Reference proteome</keyword>
<accession>A0A183AIB7</accession>
<dbReference type="WBParaSite" id="ECPE_0000671501-mRNA-1">
    <property type="protein sequence ID" value="ECPE_0000671501-mRNA-1"/>
    <property type="gene ID" value="ECPE_0000671501"/>
</dbReference>
<proteinExistence type="predicted"/>
<name>A0A183AIB7_9TREM</name>
<organism evidence="4">
    <name type="scientific">Echinostoma caproni</name>
    <dbReference type="NCBI Taxonomy" id="27848"/>
    <lineage>
        <taxon>Eukaryota</taxon>
        <taxon>Metazoa</taxon>
        <taxon>Spiralia</taxon>
        <taxon>Lophotrochozoa</taxon>
        <taxon>Platyhelminthes</taxon>
        <taxon>Trematoda</taxon>
        <taxon>Digenea</taxon>
        <taxon>Plagiorchiida</taxon>
        <taxon>Echinostomata</taxon>
        <taxon>Echinostomatoidea</taxon>
        <taxon>Echinostomatidae</taxon>
        <taxon>Echinostoma</taxon>
    </lineage>
</organism>
<dbReference type="EMBL" id="UZAN01043726">
    <property type="protein sequence ID" value="VDP79105.1"/>
    <property type="molecule type" value="Genomic_DNA"/>
</dbReference>
<evidence type="ECO:0000313" key="4">
    <source>
        <dbReference type="WBParaSite" id="ECPE_0000671501-mRNA-1"/>
    </source>
</evidence>
<reference evidence="4" key="1">
    <citation type="submission" date="2016-06" db="UniProtKB">
        <authorList>
            <consortium name="WormBaseParasite"/>
        </authorList>
    </citation>
    <scope>IDENTIFICATION</scope>
</reference>
<evidence type="ECO:0000313" key="2">
    <source>
        <dbReference type="EMBL" id="VDP79105.1"/>
    </source>
</evidence>
<evidence type="ECO:0000313" key="3">
    <source>
        <dbReference type="Proteomes" id="UP000272942"/>
    </source>
</evidence>
<protein>
    <submittedName>
        <fullName evidence="2 4">Uncharacterized protein</fullName>
    </submittedName>
</protein>
<gene>
    <name evidence="2" type="ORF">ECPE_LOCUS6702</name>
</gene>
<sequence length="73" mass="7183">MHQLCDGESGGDDDDGGGGDGCGGGGGGVRRHRRRGFCGGVDCNVDDVGVVFVSVGGGGITSESSTSSSFVWE</sequence>